<reference evidence="10 11" key="1">
    <citation type="submission" date="2018-05" db="EMBL/GenBank/DDBJ databases">
        <title>Genomic Encyclopedia of Type Strains, Phase IV (KMG-IV): sequencing the most valuable type-strain genomes for metagenomic binning, comparative biology and taxonomic classification.</title>
        <authorList>
            <person name="Goeker M."/>
        </authorList>
    </citation>
    <scope>NUCLEOTIDE SEQUENCE [LARGE SCALE GENOMIC DNA]</scope>
    <source>
        <strain evidence="10 11">JC118</strain>
    </source>
</reference>
<dbReference type="Gene3D" id="1.10.1760.20">
    <property type="match status" value="1"/>
</dbReference>
<dbReference type="Proteomes" id="UP000247612">
    <property type="component" value="Unassembled WGS sequence"/>
</dbReference>
<evidence type="ECO:0000256" key="9">
    <source>
        <dbReference type="SAM" id="Phobius"/>
    </source>
</evidence>
<dbReference type="PANTHER" id="PTHR38438:SF1">
    <property type="entry name" value="RIBOFLAVIN TRANSPORTER RIBU"/>
    <property type="match status" value="1"/>
</dbReference>
<evidence type="ECO:0000256" key="1">
    <source>
        <dbReference type="ARBA" id="ARBA00004651"/>
    </source>
</evidence>
<sequence>MSSTESGLKKNYLNINMIAKIAVMGALAGALMFFEFPLPFLPPFYKIDFSEVAVLISGFALGPLAAVLVEFIKIVVHLLIKGTTTLFVGEFANFLIGCSFVVPAALIYKYHKNKRSALYGMVIGTLSMMLFGALVNAFILLPVYAWAYQMPMDALIAMGSELNANITGIFTFVIFATTPLNLIKGAACTVIVSLIYKRVSPLLKK</sequence>
<dbReference type="InterPro" id="IPR025720">
    <property type="entry name" value="RibU"/>
</dbReference>
<evidence type="ECO:0000256" key="5">
    <source>
        <dbReference type="ARBA" id="ARBA00022692"/>
    </source>
</evidence>
<dbReference type="AlphaFoldDB" id="A0A318L578"/>
<comment type="similarity">
    <text evidence="2 8">Belongs to the prokaryotic riboflavin transporter (P-RFT) (TC 2.A.87) family.</text>
</comment>
<evidence type="ECO:0000313" key="11">
    <source>
        <dbReference type="Proteomes" id="UP000247612"/>
    </source>
</evidence>
<proteinExistence type="inferred from homology"/>
<feature type="transmembrane region" description="Helical" evidence="9">
    <location>
        <begin position="118"/>
        <end position="146"/>
    </location>
</feature>
<dbReference type="RefSeq" id="WP_022939630.1">
    <property type="nucleotide sequence ID" value="NZ_CABKRQ010000011.1"/>
</dbReference>
<dbReference type="OrthoDB" id="9809216at2"/>
<keyword evidence="7 8" id="KW-0472">Membrane</keyword>
<evidence type="ECO:0000256" key="3">
    <source>
        <dbReference type="ARBA" id="ARBA00022448"/>
    </source>
</evidence>
<keyword evidence="5 9" id="KW-0812">Transmembrane</keyword>
<feature type="transmembrane region" description="Helical" evidence="9">
    <location>
        <begin position="86"/>
        <end position="106"/>
    </location>
</feature>
<comment type="caution">
    <text evidence="10">The sequence shown here is derived from an EMBL/GenBank/DDBJ whole genome shotgun (WGS) entry which is preliminary data.</text>
</comment>
<feature type="transmembrane region" description="Helical" evidence="9">
    <location>
        <begin position="166"/>
        <end position="196"/>
    </location>
</feature>
<evidence type="ECO:0000256" key="6">
    <source>
        <dbReference type="ARBA" id="ARBA00022989"/>
    </source>
</evidence>
<feature type="transmembrane region" description="Helical" evidence="9">
    <location>
        <begin position="12"/>
        <end position="34"/>
    </location>
</feature>
<keyword evidence="6 9" id="KW-1133">Transmembrane helix</keyword>
<accession>A0A318L578</accession>
<dbReference type="EMBL" id="QJKH01000013">
    <property type="protein sequence ID" value="PXX76847.1"/>
    <property type="molecule type" value="Genomic_DNA"/>
</dbReference>
<dbReference type="STRING" id="1034346.GCA_000313565_03352"/>
<comment type="function">
    <text evidence="8">Probably a riboflavin-binding protein that interacts with the energy-coupling factor (ECF) ABC-transporter complex.</text>
</comment>
<organism evidence="10 11">
    <name type="scientific">Dielma fastidiosa</name>
    <dbReference type="NCBI Taxonomy" id="1034346"/>
    <lineage>
        <taxon>Bacteria</taxon>
        <taxon>Bacillati</taxon>
        <taxon>Bacillota</taxon>
        <taxon>Erysipelotrichia</taxon>
        <taxon>Erysipelotrichales</taxon>
        <taxon>Erysipelotrichaceae</taxon>
        <taxon>Dielma</taxon>
    </lineage>
</organism>
<evidence type="ECO:0000256" key="7">
    <source>
        <dbReference type="ARBA" id="ARBA00023136"/>
    </source>
</evidence>
<keyword evidence="11" id="KW-1185">Reference proteome</keyword>
<evidence type="ECO:0000256" key="8">
    <source>
        <dbReference type="PIRNR" id="PIRNR037778"/>
    </source>
</evidence>
<dbReference type="PIRSF" id="PIRSF037778">
    <property type="entry name" value="UCP037778_transp_RibU"/>
    <property type="match status" value="1"/>
</dbReference>
<gene>
    <name evidence="10" type="ORF">DES51_11341</name>
</gene>
<evidence type="ECO:0000256" key="2">
    <source>
        <dbReference type="ARBA" id="ARBA00005540"/>
    </source>
</evidence>
<feature type="transmembrane region" description="Helical" evidence="9">
    <location>
        <begin position="54"/>
        <end position="80"/>
    </location>
</feature>
<evidence type="ECO:0000313" key="10">
    <source>
        <dbReference type="EMBL" id="PXX76847.1"/>
    </source>
</evidence>
<name>A0A318L578_9FIRM</name>
<keyword evidence="3 8" id="KW-0813">Transport</keyword>
<keyword evidence="4 8" id="KW-1003">Cell membrane</keyword>
<comment type="subcellular location">
    <subcellularLocation>
        <location evidence="1">Cell membrane</location>
        <topology evidence="1">Multi-pass membrane protein</topology>
    </subcellularLocation>
</comment>
<dbReference type="InterPro" id="IPR024529">
    <property type="entry name" value="ECF_trnsprt_substrate-spec"/>
</dbReference>
<evidence type="ECO:0000256" key="4">
    <source>
        <dbReference type="ARBA" id="ARBA00022475"/>
    </source>
</evidence>
<dbReference type="PANTHER" id="PTHR38438">
    <property type="entry name" value="RIBOFLAVIN TRANSPORTER RIBU"/>
    <property type="match status" value="1"/>
</dbReference>
<dbReference type="Pfam" id="PF12822">
    <property type="entry name" value="ECF_trnsprt"/>
    <property type="match status" value="1"/>
</dbReference>
<dbReference type="GO" id="GO:0005886">
    <property type="term" value="C:plasma membrane"/>
    <property type="evidence" value="ECO:0007669"/>
    <property type="project" value="UniProtKB-SubCell"/>
</dbReference>
<protein>
    <recommendedName>
        <fullName evidence="8">Riboflavin transporter</fullName>
    </recommendedName>
</protein>
<dbReference type="GO" id="GO:0032217">
    <property type="term" value="F:riboflavin transmembrane transporter activity"/>
    <property type="evidence" value="ECO:0007669"/>
    <property type="project" value="UniProtKB-UniRule"/>
</dbReference>